<dbReference type="InterPro" id="IPR043502">
    <property type="entry name" value="DNA/RNA_pol_sf"/>
</dbReference>
<dbReference type="FunFam" id="1.10.340.70:FF:000003">
    <property type="entry name" value="Protein CBG25708"/>
    <property type="match status" value="1"/>
</dbReference>
<dbReference type="Gene3D" id="3.30.420.10">
    <property type="entry name" value="Ribonuclease H-like superfamily/Ribonuclease H"/>
    <property type="match status" value="1"/>
</dbReference>
<dbReference type="Pfam" id="PF17921">
    <property type="entry name" value="Integrase_H2C2"/>
    <property type="match status" value="1"/>
</dbReference>
<dbReference type="InterPro" id="IPR043128">
    <property type="entry name" value="Rev_trsase/Diguanyl_cyclase"/>
</dbReference>
<dbReference type="InterPro" id="IPR041588">
    <property type="entry name" value="Integrase_H2C2"/>
</dbReference>
<dbReference type="GO" id="GO:0015074">
    <property type="term" value="P:DNA integration"/>
    <property type="evidence" value="ECO:0007669"/>
    <property type="project" value="InterPro"/>
</dbReference>
<feature type="region of interest" description="Disordered" evidence="1">
    <location>
        <begin position="195"/>
        <end position="234"/>
    </location>
</feature>
<dbReference type="GO" id="GO:0003676">
    <property type="term" value="F:nucleic acid binding"/>
    <property type="evidence" value="ECO:0007669"/>
    <property type="project" value="InterPro"/>
</dbReference>
<feature type="compositionally biased region" description="Basic residues" evidence="1">
    <location>
        <begin position="1317"/>
        <end position="1330"/>
    </location>
</feature>
<dbReference type="Proteomes" id="UP001347796">
    <property type="component" value="Unassembled WGS sequence"/>
</dbReference>
<feature type="domain" description="Reverse transcriptase" evidence="2">
    <location>
        <begin position="483"/>
        <end position="665"/>
    </location>
</feature>
<evidence type="ECO:0000313" key="5">
    <source>
        <dbReference type="Proteomes" id="UP001347796"/>
    </source>
</evidence>
<proteinExistence type="predicted"/>
<evidence type="ECO:0000313" key="4">
    <source>
        <dbReference type="EMBL" id="KAK6184246.1"/>
    </source>
</evidence>
<dbReference type="CDD" id="cd09274">
    <property type="entry name" value="RNase_HI_RT_Ty3"/>
    <property type="match status" value="1"/>
</dbReference>
<evidence type="ECO:0000259" key="3">
    <source>
        <dbReference type="PROSITE" id="PS50994"/>
    </source>
</evidence>
<dbReference type="PROSITE" id="PS50994">
    <property type="entry name" value="INTEGRASE"/>
    <property type="match status" value="1"/>
</dbReference>
<dbReference type="Pfam" id="PF17919">
    <property type="entry name" value="RT_RNaseH_2"/>
    <property type="match status" value="1"/>
</dbReference>
<dbReference type="PANTHER" id="PTHR37984:SF9">
    <property type="entry name" value="INTEGRASE CATALYTIC DOMAIN-CONTAINING PROTEIN"/>
    <property type="match status" value="1"/>
</dbReference>
<dbReference type="PANTHER" id="PTHR37984">
    <property type="entry name" value="PROTEIN CBG26694"/>
    <property type="match status" value="1"/>
</dbReference>
<dbReference type="InterPro" id="IPR036397">
    <property type="entry name" value="RNaseH_sf"/>
</dbReference>
<keyword evidence="5" id="KW-1185">Reference proteome</keyword>
<dbReference type="SUPFAM" id="SSF56672">
    <property type="entry name" value="DNA/RNA polymerases"/>
    <property type="match status" value="1"/>
</dbReference>
<dbReference type="FunFam" id="3.30.70.270:FF:000026">
    <property type="entry name" value="Transposon Ty3-G Gag-Pol polyprotein"/>
    <property type="match status" value="1"/>
</dbReference>
<evidence type="ECO:0000256" key="1">
    <source>
        <dbReference type="SAM" id="MobiDB-lite"/>
    </source>
</evidence>
<dbReference type="PROSITE" id="PS50878">
    <property type="entry name" value="RT_POL"/>
    <property type="match status" value="1"/>
</dbReference>
<dbReference type="Gene3D" id="3.30.70.270">
    <property type="match status" value="2"/>
</dbReference>
<name>A0AAN8JUR7_PATCE</name>
<dbReference type="Gene3D" id="3.10.20.370">
    <property type="match status" value="1"/>
</dbReference>
<dbReference type="Pfam" id="PF00078">
    <property type="entry name" value="RVT_1"/>
    <property type="match status" value="1"/>
</dbReference>
<dbReference type="Gene3D" id="3.10.10.10">
    <property type="entry name" value="HIV Type 1 Reverse Transcriptase, subunit A, domain 1"/>
    <property type="match status" value="1"/>
</dbReference>
<dbReference type="InterPro" id="IPR041577">
    <property type="entry name" value="RT_RNaseH_2"/>
</dbReference>
<dbReference type="FunFam" id="3.30.420.10:FF:000063">
    <property type="entry name" value="Retrovirus-related Pol polyprotein from transposon 297-like Protein"/>
    <property type="match status" value="1"/>
</dbReference>
<dbReference type="SUPFAM" id="SSF53098">
    <property type="entry name" value="Ribonuclease H-like"/>
    <property type="match status" value="1"/>
</dbReference>
<dbReference type="InterPro" id="IPR000477">
    <property type="entry name" value="RT_dom"/>
</dbReference>
<dbReference type="FunFam" id="3.10.20.370:FF:000001">
    <property type="entry name" value="Retrovirus-related Pol polyprotein from transposon 17.6-like protein"/>
    <property type="match status" value="1"/>
</dbReference>
<evidence type="ECO:0000259" key="2">
    <source>
        <dbReference type="PROSITE" id="PS50878"/>
    </source>
</evidence>
<dbReference type="Gene3D" id="1.10.340.70">
    <property type="match status" value="1"/>
</dbReference>
<dbReference type="Pfam" id="PF00665">
    <property type="entry name" value="rve"/>
    <property type="match status" value="1"/>
</dbReference>
<accession>A0AAN8JUR7</accession>
<reference evidence="4 5" key="1">
    <citation type="submission" date="2024-01" db="EMBL/GenBank/DDBJ databases">
        <title>The genome of the rayed Mediterranean limpet Patella caerulea (Linnaeus, 1758).</title>
        <authorList>
            <person name="Anh-Thu Weber A."/>
            <person name="Halstead-Nussloch G."/>
        </authorList>
    </citation>
    <scope>NUCLEOTIDE SEQUENCE [LARGE SCALE GENOMIC DNA]</scope>
    <source>
        <strain evidence="4">AATW-2023a</strain>
        <tissue evidence="4">Whole specimen</tissue>
    </source>
</reference>
<gene>
    <name evidence="4" type="ORF">SNE40_006752</name>
</gene>
<feature type="region of interest" description="Disordered" evidence="1">
    <location>
        <begin position="1275"/>
        <end position="1330"/>
    </location>
</feature>
<dbReference type="CDD" id="cd01647">
    <property type="entry name" value="RT_LTR"/>
    <property type="match status" value="1"/>
</dbReference>
<protein>
    <recommendedName>
        <fullName evidence="6">Endonuclease</fullName>
    </recommendedName>
</protein>
<feature type="domain" description="Integrase catalytic" evidence="3">
    <location>
        <begin position="1040"/>
        <end position="1198"/>
    </location>
</feature>
<dbReference type="InterPro" id="IPR050951">
    <property type="entry name" value="Retrovirus_Pol_polyprotein"/>
</dbReference>
<dbReference type="EMBL" id="JAZGQO010000006">
    <property type="protein sequence ID" value="KAK6184246.1"/>
    <property type="molecule type" value="Genomic_DNA"/>
</dbReference>
<dbReference type="InterPro" id="IPR001584">
    <property type="entry name" value="Integrase_cat-core"/>
</dbReference>
<feature type="compositionally biased region" description="Polar residues" evidence="1">
    <location>
        <begin position="1275"/>
        <end position="1298"/>
    </location>
</feature>
<organism evidence="4 5">
    <name type="scientific">Patella caerulea</name>
    <name type="common">Rayed Mediterranean limpet</name>
    <dbReference type="NCBI Taxonomy" id="87958"/>
    <lineage>
        <taxon>Eukaryota</taxon>
        <taxon>Metazoa</taxon>
        <taxon>Spiralia</taxon>
        <taxon>Lophotrochozoa</taxon>
        <taxon>Mollusca</taxon>
        <taxon>Gastropoda</taxon>
        <taxon>Patellogastropoda</taxon>
        <taxon>Patelloidea</taxon>
        <taxon>Patellidae</taxon>
        <taxon>Patella</taxon>
    </lineage>
</organism>
<evidence type="ECO:0008006" key="6">
    <source>
        <dbReference type="Google" id="ProtNLM"/>
    </source>
</evidence>
<dbReference type="InterPro" id="IPR012337">
    <property type="entry name" value="RNaseH-like_sf"/>
</dbReference>
<sequence length="1330" mass="152417">MNNPMSQPDPLSLKGNLAENFKVFRQSFEIYMIASGYDKKPERRQANILLHVIGIDAVKVYNGFHWEEGENKENVETILGKFHTFCTPRKNIPVERHKFNTRVQQPEEKFDAFYSDLCNLANDCELEPLKDSCIRDRILCGIRDNKLRRDLLMKADYTLQQVIDSCRAAEISYQNNKLFQQSEKVEETVHEVRNGYRSHQRQQSYHESRNGNKGPGYKAFRQKPQTTYRKPAEDGRVGNGRCKYCGKHPHEKGSCPARRAVCSSCHKVGHYRSVCLSRSNDRSRDVHTIQSDENEDFKNEVFLGAVNSGDQPSAKSTKDWRVNIKLGHVDVIFKVDTGADVIVIPKRVYIKYFKEKRLLTSNRILNGPDNHHLDNLGYFDADLSWNGIIVREKIFVIDQLSMPLLSREACHKLGVVLFMGNIDQSSSILEEFPELFTGLGKMEEPYHIQLTDNAEPYSVDVPRRVAIPMLPLVKEELKRLENLGVIIPVDQPTEWCAPLTVLLKKRKLDEKQSVRICVDLTKLNKAVRRERHILPSVDHVLGQMAGGRVFSKLDANSGFHQIPLTEESSYLTTFMSPFGRFRYLRLPFGISSGPELFMKRMCKILEGLEGVSCLMDDIVVFGISQEDHDLKLRKVLTRLREHGLTLNKSKCSIGKSEIKFLGQIVSEQGIRADLDKISAIKNFPQPQDVSDIRRLLGMVNQLSKFIENLAEITKPLRDLLCIDNAWIWDKAQENSFQNIVKVLTDTPVLALFNPGLNTKISADSSSYGLGAVILQCHDNDWRPVAYASRSLTETEQRYAQIDKEALAVVWACEKFEDYILGQRSFVIETDHKPLVPLLGTKDLDCLPIRIQRYRLRLMRYSYDIVHVPGKNLYIADTLSRAPHAKAIYDDLIFQNDTCVYVHSIMNHLPASDKRLEQIRSHQNSDDVCKQLLFLCLKGWPEYMQKLSPELRVYYSHRGNLSIVDNLLMYDSRIVIPKLLQANILSKIHEGHLGITKCRELAKSSVWWPGLSNNIATFITNCEFCCKKQINRLEPLEPTEFPKLPWQKVASDLFEIKNVTYLLVIDFYSRYIEVVKLNGLSSNCVINHLKSLFSHHGIPEILVSDNGCQYSSDEFAQFAKDYSFTHQTMSPTHSSGNGEAERGVRTAKQLMSAEDPYIAFLNYRNAPLRNGFSPSELLMGRKLRSKIPVVPYQLERKEIDSKMLQDCETELRSKQKRNFDNQHGVKSLKPLEMGDYVYIKNRKESGIVKSKVSDRSYFVTTDTGDFRRNRFHLNKLPNNNSIQNTGCANKDPSSSNNCKIIQPVKKGPDIVSNSNTCRPKRNTKRPNRFDD</sequence>
<comment type="caution">
    <text evidence="4">The sequence shown here is derived from an EMBL/GenBank/DDBJ whole genome shotgun (WGS) entry which is preliminary data.</text>
</comment>